<evidence type="ECO:0000256" key="1">
    <source>
        <dbReference type="SAM" id="SignalP"/>
    </source>
</evidence>
<evidence type="ECO:0000313" key="3">
    <source>
        <dbReference type="Proteomes" id="UP001180616"/>
    </source>
</evidence>
<sequence length="169" mass="18517">MRKIYYLIIVCMVLSASSVSFAAGWYKTEWGMTKDEVSSAVGEGMLPSSESIANQRIDYEIKGFDVGGTRCNIKMSFPANKLSFVMVQVANPSYGEFLKLYDMLLGKYGQPSTPKNEKKMMGGGRISSAEWLTEDTIITLNYALIPIGGASDVVNVQYKPRAQAGASKL</sequence>
<name>A0ABY9QZB7_9BACT</name>
<accession>A0ABY9QZB7</accession>
<proteinExistence type="predicted"/>
<feature type="chain" id="PRO_5046762888" evidence="1">
    <location>
        <begin position="23"/>
        <end position="169"/>
    </location>
</feature>
<dbReference type="Proteomes" id="UP001180616">
    <property type="component" value="Chromosome"/>
</dbReference>
<reference evidence="2" key="1">
    <citation type="submission" date="2023-09" db="EMBL/GenBank/DDBJ databases">
        <authorList>
            <consortium name="CW5 consortium"/>
            <person name="Lu C.-W."/>
        </authorList>
    </citation>
    <scope>NUCLEOTIDE SEQUENCE</scope>
    <source>
        <strain evidence="2">KPS</strain>
    </source>
</reference>
<protein>
    <submittedName>
        <fullName evidence="2">Uncharacterized protein</fullName>
    </submittedName>
</protein>
<keyword evidence="3" id="KW-1185">Reference proteome</keyword>
<gene>
    <name evidence="2" type="ORF">KPS_002423</name>
</gene>
<keyword evidence="1" id="KW-0732">Signal</keyword>
<feature type="signal peptide" evidence="1">
    <location>
        <begin position="1"/>
        <end position="22"/>
    </location>
</feature>
<evidence type="ECO:0000313" key="2">
    <source>
        <dbReference type="EMBL" id="WMW64411.1"/>
    </source>
</evidence>
<dbReference type="RefSeq" id="WP_309540504.1">
    <property type="nucleotide sequence ID" value="NZ_CP133659.1"/>
</dbReference>
<organism evidence="2 3">
    <name type="scientific">Nitratidesulfovibrio liaohensis</name>
    <dbReference type="NCBI Taxonomy" id="2604158"/>
    <lineage>
        <taxon>Bacteria</taxon>
        <taxon>Pseudomonadati</taxon>
        <taxon>Thermodesulfobacteriota</taxon>
        <taxon>Desulfovibrionia</taxon>
        <taxon>Desulfovibrionales</taxon>
        <taxon>Desulfovibrionaceae</taxon>
        <taxon>Nitratidesulfovibrio</taxon>
    </lineage>
</organism>
<dbReference type="EMBL" id="CP133659">
    <property type="protein sequence ID" value="WMW64411.1"/>
    <property type="molecule type" value="Genomic_DNA"/>
</dbReference>